<dbReference type="AlphaFoldDB" id="E3J1Q0"/>
<dbReference type="CDD" id="cd14014">
    <property type="entry name" value="STKc_PknB_like"/>
    <property type="match status" value="1"/>
</dbReference>
<keyword evidence="6 7" id="KW-0067">ATP-binding</keyword>
<dbReference type="EC" id="2.7.11.1" evidence="1"/>
<keyword evidence="9" id="KW-1133">Transmembrane helix</keyword>
<dbReference type="Gene3D" id="1.10.510.10">
    <property type="entry name" value="Transferase(Phosphotransferase) domain 1"/>
    <property type="match status" value="1"/>
</dbReference>
<feature type="domain" description="Protein kinase" evidence="10">
    <location>
        <begin position="46"/>
        <end position="325"/>
    </location>
</feature>
<dbReference type="InParanoid" id="E3J1Q0"/>
<keyword evidence="9" id="KW-0472">Membrane</keyword>
<evidence type="ECO:0000256" key="1">
    <source>
        <dbReference type="ARBA" id="ARBA00012513"/>
    </source>
</evidence>
<dbReference type="eggNOG" id="COG0515">
    <property type="taxonomic scope" value="Bacteria"/>
</dbReference>
<gene>
    <name evidence="11" type="ordered locus">FraEuI1c_4868</name>
</gene>
<feature type="region of interest" description="Disordered" evidence="8">
    <location>
        <begin position="457"/>
        <end position="492"/>
    </location>
</feature>
<dbReference type="InterPro" id="IPR011009">
    <property type="entry name" value="Kinase-like_dom_sf"/>
</dbReference>
<name>E3J1Q0_PSEI1</name>
<dbReference type="SUPFAM" id="SSF56112">
    <property type="entry name" value="Protein kinase-like (PK-like)"/>
    <property type="match status" value="1"/>
</dbReference>
<dbReference type="STRING" id="298654.FraEuI1c_4868"/>
<dbReference type="Pfam" id="PF00069">
    <property type="entry name" value="Pkinase"/>
    <property type="match status" value="1"/>
</dbReference>
<evidence type="ECO:0000313" key="11">
    <source>
        <dbReference type="EMBL" id="ADP82858.1"/>
    </source>
</evidence>
<accession>E3J1Q0</accession>
<dbReference type="EMBL" id="CP002299">
    <property type="protein sequence ID" value="ADP82858.1"/>
    <property type="molecule type" value="Genomic_DNA"/>
</dbReference>
<dbReference type="Proteomes" id="UP000002484">
    <property type="component" value="Chromosome"/>
</dbReference>
<feature type="binding site" evidence="7">
    <location>
        <position position="75"/>
    </location>
    <ligand>
        <name>ATP</name>
        <dbReference type="ChEBI" id="CHEBI:30616"/>
    </ligand>
</feature>
<dbReference type="PANTHER" id="PTHR43289:SF6">
    <property type="entry name" value="SERINE_THREONINE-PROTEIN KINASE NEKL-3"/>
    <property type="match status" value="1"/>
</dbReference>
<dbReference type="InterPro" id="IPR017441">
    <property type="entry name" value="Protein_kinase_ATP_BS"/>
</dbReference>
<evidence type="ECO:0000259" key="10">
    <source>
        <dbReference type="PROSITE" id="PS50011"/>
    </source>
</evidence>
<feature type="region of interest" description="Disordered" evidence="8">
    <location>
        <begin position="1"/>
        <end position="32"/>
    </location>
</feature>
<proteinExistence type="predicted"/>
<evidence type="ECO:0000256" key="5">
    <source>
        <dbReference type="ARBA" id="ARBA00022777"/>
    </source>
</evidence>
<evidence type="ECO:0000256" key="3">
    <source>
        <dbReference type="ARBA" id="ARBA00022679"/>
    </source>
</evidence>
<sequence>MGSERTDDTGELAQPSVAQPTGEAEPSERETAGVAAPFGRLIAGRYRLADLIGVGAMGAVWLARDEVLDVDVAVKEIRPPFAFTRPGTDPGSDEDDSWADSTGAWVSRALREARNAARLRANPHVVTVHDAVVDDGAPWIVMEAVAARSLQEAVDEDGPLPLADVARIGLAVLDALVAAQALGVVHRDVKPSNILLAHDGRVLLTDFGIAAADTDPTLTQPPDGGLPSGTPAYMAPERLRGGPTTLTADLFALGATLLFAADGVAPFHRDDVVASLQAVLFDEPEPSRDLGPLAPVIAGLLLKEPAARLRADGVAALLTRAQRALGAGIAALPPAAADVRPPRGPAGQPVALGFADVEAEATEPADGTSRARAGDAEAAGFAAPDPPVPDAAPVHLGQLDLGTLASPGRVDVPGRRRRSFPLSVSLLLPAPLAALAVVVVLALVGLAAWGAVAAGADLDGAPRSTPSARVATRGASPTATAPGGRGPLGGRAGAVPGEMVGNWFGTVTQNPVTFDVTLRITGGEVGETVGRSVSSEGCGSDLVLREAGVSAITVQEVITQANQRCTGAFRLLLTLNSNGTLGYFYDATVITSFGVATLNRTAQPPTGG</sequence>
<keyword evidence="2 11" id="KW-0723">Serine/threonine-protein kinase</keyword>
<dbReference type="GO" id="GO:0005524">
    <property type="term" value="F:ATP binding"/>
    <property type="evidence" value="ECO:0007669"/>
    <property type="project" value="UniProtKB-UniRule"/>
</dbReference>
<evidence type="ECO:0000256" key="7">
    <source>
        <dbReference type="PROSITE-ProRule" id="PRU10141"/>
    </source>
</evidence>
<dbReference type="HOGENOM" id="CLU_000288_63_44_11"/>
<evidence type="ECO:0000256" key="6">
    <source>
        <dbReference type="ARBA" id="ARBA00022840"/>
    </source>
</evidence>
<reference evidence="11 12" key="1">
    <citation type="submission" date="2010-10" db="EMBL/GenBank/DDBJ databases">
        <title>Complete sequence of Frankia sp. EuI1c.</title>
        <authorList>
            <consortium name="US DOE Joint Genome Institute"/>
            <person name="Lucas S."/>
            <person name="Copeland A."/>
            <person name="Lapidus A."/>
            <person name="Cheng J.-F."/>
            <person name="Bruce D."/>
            <person name="Goodwin L."/>
            <person name="Pitluck S."/>
            <person name="Chertkov O."/>
            <person name="Detter J.C."/>
            <person name="Han C."/>
            <person name="Tapia R."/>
            <person name="Land M."/>
            <person name="Hauser L."/>
            <person name="Jeffries C."/>
            <person name="Kyrpides N."/>
            <person name="Ivanova N."/>
            <person name="Mikhailova N."/>
            <person name="Beauchemin N."/>
            <person name="Sen A."/>
            <person name="Sur S.A."/>
            <person name="Gtari M."/>
            <person name="Wall L."/>
            <person name="Tisa L."/>
            <person name="Woyke T."/>
        </authorList>
    </citation>
    <scope>NUCLEOTIDE SEQUENCE [LARGE SCALE GENOMIC DNA]</scope>
    <source>
        <strain evidence="12">DSM 45817 / CECT 9037 / EuI1c</strain>
    </source>
</reference>
<dbReference type="GO" id="GO:0004674">
    <property type="term" value="F:protein serine/threonine kinase activity"/>
    <property type="evidence" value="ECO:0007669"/>
    <property type="project" value="UniProtKB-KW"/>
</dbReference>
<keyword evidence="3" id="KW-0808">Transferase</keyword>
<keyword evidence="9" id="KW-0812">Transmembrane</keyword>
<feature type="compositionally biased region" description="Gly residues" evidence="8">
    <location>
        <begin position="483"/>
        <end position="492"/>
    </location>
</feature>
<protein>
    <recommendedName>
        <fullName evidence="1">non-specific serine/threonine protein kinase</fullName>
        <ecNumber evidence="1">2.7.11.1</ecNumber>
    </recommendedName>
</protein>
<dbReference type="PROSITE" id="PS00108">
    <property type="entry name" value="PROTEIN_KINASE_ST"/>
    <property type="match status" value="1"/>
</dbReference>
<feature type="compositionally biased region" description="Low complexity" evidence="8">
    <location>
        <begin position="471"/>
        <end position="482"/>
    </location>
</feature>
<keyword evidence="4 7" id="KW-0547">Nucleotide-binding</keyword>
<dbReference type="Gene3D" id="3.30.200.20">
    <property type="entry name" value="Phosphorylase Kinase, domain 1"/>
    <property type="match status" value="1"/>
</dbReference>
<evidence type="ECO:0000256" key="2">
    <source>
        <dbReference type="ARBA" id="ARBA00022527"/>
    </source>
</evidence>
<evidence type="ECO:0000256" key="9">
    <source>
        <dbReference type="SAM" id="Phobius"/>
    </source>
</evidence>
<keyword evidence="5 11" id="KW-0418">Kinase</keyword>
<dbReference type="PANTHER" id="PTHR43289">
    <property type="entry name" value="MITOGEN-ACTIVATED PROTEIN KINASE KINASE KINASE 20-RELATED"/>
    <property type="match status" value="1"/>
</dbReference>
<dbReference type="InterPro" id="IPR000719">
    <property type="entry name" value="Prot_kinase_dom"/>
</dbReference>
<organism evidence="11 12">
    <name type="scientific">Pseudofrankia inefficax (strain DSM 45817 / CECT 9037 / DDB 130130 / EuI1c)</name>
    <name type="common">Frankia inefficax</name>
    <dbReference type="NCBI Taxonomy" id="298654"/>
    <lineage>
        <taxon>Bacteria</taxon>
        <taxon>Bacillati</taxon>
        <taxon>Actinomycetota</taxon>
        <taxon>Actinomycetes</taxon>
        <taxon>Frankiales</taxon>
        <taxon>Frankiaceae</taxon>
        <taxon>Pseudofrankia</taxon>
    </lineage>
</organism>
<dbReference type="KEGG" id="fri:FraEuI1c_4868"/>
<dbReference type="OrthoDB" id="9762169at2"/>
<evidence type="ECO:0000313" key="12">
    <source>
        <dbReference type="Proteomes" id="UP000002484"/>
    </source>
</evidence>
<dbReference type="PROSITE" id="PS00107">
    <property type="entry name" value="PROTEIN_KINASE_ATP"/>
    <property type="match status" value="1"/>
</dbReference>
<dbReference type="InterPro" id="IPR008271">
    <property type="entry name" value="Ser/Thr_kinase_AS"/>
</dbReference>
<evidence type="ECO:0000256" key="8">
    <source>
        <dbReference type="SAM" id="MobiDB-lite"/>
    </source>
</evidence>
<keyword evidence="12" id="KW-1185">Reference proteome</keyword>
<dbReference type="PROSITE" id="PS50011">
    <property type="entry name" value="PROTEIN_KINASE_DOM"/>
    <property type="match status" value="1"/>
</dbReference>
<dbReference type="SMART" id="SM00220">
    <property type="entry name" value="S_TKc"/>
    <property type="match status" value="1"/>
</dbReference>
<evidence type="ECO:0000256" key="4">
    <source>
        <dbReference type="ARBA" id="ARBA00022741"/>
    </source>
</evidence>
<dbReference type="RefSeq" id="WP_013425976.1">
    <property type="nucleotide sequence ID" value="NC_014666.1"/>
</dbReference>
<feature type="transmembrane region" description="Helical" evidence="9">
    <location>
        <begin position="426"/>
        <end position="449"/>
    </location>
</feature>